<name>A0A4S8PN86_9ACTN</name>
<dbReference type="PANTHER" id="PTHR43390">
    <property type="entry name" value="SIGNAL PEPTIDASE I"/>
    <property type="match status" value="1"/>
</dbReference>
<keyword evidence="11" id="KW-1185">Reference proteome</keyword>
<protein>
    <recommendedName>
        <fullName evidence="4 7">Signal peptidase I</fullName>
        <ecNumber evidence="4 7">3.4.21.89</ecNumber>
    </recommendedName>
</protein>
<evidence type="ECO:0000256" key="1">
    <source>
        <dbReference type="ARBA" id="ARBA00000677"/>
    </source>
</evidence>
<proteinExistence type="inferred from homology"/>
<dbReference type="Gene3D" id="2.10.109.10">
    <property type="entry name" value="Umud Fragment, subunit A"/>
    <property type="match status" value="1"/>
</dbReference>
<dbReference type="AlphaFoldDB" id="A0A4S8PN86"/>
<dbReference type="NCBIfam" id="TIGR02227">
    <property type="entry name" value="sigpep_I_bact"/>
    <property type="match status" value="1"/>
</dbReference>
<dbReference type="Proteomes" id="UP000305792">
    <property type="component" value="Unassembled WGS sequence"/>
</dbReference>
<dbReference type="OrthoDB" id="9815782at2"/>
<evidence type="ECO:0000313" key="11">
    <source>
        <dbReference type="Proteomes" id="UP000305792"/>
    </source>
</evidence>
<feature type="domain" description="Peptidase S26" evidence="9">
    <location>
        <begin position="34"/>
        <end position="210"/>
    </location>
</feature>
<dbReference type="CDD" id="cd06530">
    <property type="entry name" value="S26_SPase_I"/>
    <property type="match status" value="1"/>
</dbReference>
<reference evidence="10 11" key="1">
    <citation type="journal article" date="2018" name="Int. J. Syst. Evol. Microbiol.">
        <title>Glycomyces paridis sp. nov., isolated from the medicinal plant Paris polyphylla.</title>
        <authorList>
            <person name="Fang X.M."/>
            <person name="Bai J.L."/>
            <person name="Su J."/>
            <person name="Zhao L.L."/>
            <person name="Liu H.Y."/>
            <person name="Ma B.P."/>
            <person name="Zhang Y.Q."/>
            <person name="Yu L.Y."/>
        </authorList>
    </citation>
    <scope>NUCLEOTIDE SEQUENCE [LARGE SCALE GENOMIC DNA]</scope>
    <source>
        <strain evidence="10 11">CPCC 204357</strain>
    </source>
</reference>
<feature type="active site" evidence="6">
    <location>
        <position position="109"/>
    </location>
</feature>
<dbReference type="InterPro" id="IPR000223">
    <property type="entry name" value="Pept_S26A_signal_pept_1"/>
</dbReference>
<dbReference type="GO" id="GO:0005886">
    <property type="term" value="C:plasma membrane"/>
    <property type="evidence" value="ECO:0007669"/>
    <property type="project" value="UniProtKB-SubCell"/>
</dbReference>
<dbReference type="PANTHER" id="PTHR43390:SF1">
    <property type="entry name" value="CHLOROPLAST PROCESSING PEPTIDASE"/>
    <property type="match status" value="1"/>
</dbReference>
<dbReference type="PRINTS" id="PR00727">
    <property type="entry name" value="LEADERPTASE"/>
</dbReference>
<dbReference type="SUPFAM" id="SSF51306">
    <property type="entry name" value="LexA/Signal peptidase"/>
    <property type="match status" value="1"/>
</dbReference>
<feature type="active site" evidence="6">
    <location>
        <position position="61"/>
    </location>
</feature>
<dbReference type="PROSITE" id="PS00761">
    <property type="entry name" value="SPASE_I_3"/>
    <property type="match status" value="1"/>
</dbReference>
<dbReference type="InterPro" id="IPR019758">
    <property type="entry name" value="Pept_S26A_signal_pept_1_CS"/>
</dbReference>
<accession>A0A4S8PN86</accession>
<gene>
    <name evidence="10" type="primary">lepB</name>
    <name evidence="10" type="ORF">E9998_03780</name>
</gene>
<comment type="subcellular location">
    <subcellularLocation>
        <location evidence="2">Cell membrane</location>
        <topology evidence="2">Single-pass type II membrane protein</topology>
    </subcellularLocation>
    <subcellularLocation>
        <location evidence="7">Membrane</location>
        <topology evidence="7">Single-pass type II membrane protein</topology>
    </subcellularLocation>
</comment>
<evidence type="ECO:0000256" key="7">
    <source>
        <dbReference type="RuleBase" id="RU362042"/>
    </source>
</evidence>
<keyword evidence="7" id="KW-0645">Protease</keyword>
<evidence type="ECO:0000313" key="10">
    <source>
        <dbReference type="EMBL" id="THV31591.1"/>
    </source>
</evidence>
<organism evidence="10 11">
    <name type="scientific">Glycomyces paridis</name>
    <dbReference type="NCBI Taxonomy" id="2126555"/>
    <lineage>
        <taxon>Bacteria</taxon>
        <taxon>Bacillati</taxon>
        <taxon>Actinomycetota</taxon>
        <taxon>Actinomycetes</taxon>
        <taxon>Glycomycetales</taxon>
        <taxon>Glycomycetaceae</taxon>
        <taxon>Glycomyces</taxon>
    </lineage>
</organism>
<evidence type="ECO:0000259" key="9">
    <source>
        <dbReference type="Pfam" id="PF10502"/>
    </source>
</evidence>
<feature type="region of interest" description="Disordered" evidence="8">
    <location>
        <begin position="1"/>
        <end position="25"/>
    </location>
</feature>
<keyword evidence="7" id="KW-0812">Transmembrane</keyword>
<evidence type="ECO:0000256" key="6">
    <source>
        <dbReference type="PIRSR" id="PIRSR600223-1"/>
    </source>
</evidence>
<keyword evidence="7" id="KW-1133">Transmembrane helix</keyword>
<keyword evidence="5 7" id="KW-0378">Hydrolase</keyword>
<evidence type="ECO:0000256" key="2">
    <source>
        <dbReference type="ARBA" id="ARBA00004401"/>
    </source>
</evidence>
<comment type="catalytic activity">
    <reaction evidence="1 7">
        <text>Cleavage of hydrophobic, N-terminal signal or leader sequences from secreted and periplasmic proteins.</text>
        <dbReference type="EC" id="3.4.21.89"/>
    </reaction>
</comment>
<feature type="transmembrane region" description="Helical" evidence="7">
    <location>
        <begin position="33"/>
        <end position="51"/>
    </location>
</feature>
<keyword evidence="7" id="KW-0472">Membrane</keyword>
<dbReference type="EC" id="3.4.21.89" evidence="4 7"/>
<evidence type="ECO:0000256" key="4">
    <source>
        <dbReference type="ARBA" id="ARBA00013208"/>
    </source>
</evidence>
<evidence type="ECO:0000256" key="5">
    <source>
        <dbReference type="ARBA" id="ARBA00022801"/>
    </source>
</evidence>
<sequence>MEEGQAPGADGEGAEESSEKQQPKKKGSFWKELPILLGVAILVAIVVRTWVVQTYYIPSGSMETTLQINDRVLVNKLVHDFSDPERGEIIVFTAPKDWRSVEEEDEFIKRVIAVGGDHVVCCDDQGRITVNGQPLDETSYLYVNPLTGEQDPPSGDPFDVIVPEGRLWVMGDHRSASGDSRERYIRNGGSVEGATISVDAVIGKAFVLFWPFSDFNWFAIPETYDDVPEPS</sequence>
<comment type="caution">
    <text evidence="10">The sequence shown here is derived from an EMBL/GenBank/DDBJ whole genome shotgun (WGS) entry which is preliminary data.</text>
</comment>
<evidence type="ECO:0000256" key="3">
    <source>
        <dbReference type="ARBA" id="ARBA00009370"/>
    </source>
</evidence>
<dbReference type="GO" id="GO:0004252">
    <property type="term" value="F:serine-type endopeptidase activity"/>
    <property type="evidence" value="ECO:0007669"/>
    <property type="project" value="InterPro"/>
</dbReference>
<dbReference type="GO" id="GO:0009003">
    <property type="term" value="F:signal peptidase activity"/>
    <property type="evidence" value="ECO:0007669"/>
    <property type="project" value="UniProtKB-EC"/>
</dbReference>
<dbReference type="Pfam" id="PF10502">
    <property type="entry name" value="Peptidase_S26"/>
    <property type="match status" value="1"/>
</dbReference>
<comment type="similarity">
    <text evidence="3 7">Belongs to the peptidase S26 family.</text>
</comment>
<dbReference type="InterPro" id="IPR019533">
    <property type="entry name" value="Peptidase_S26"/>
</dbReference>
<dbReference type="InterPro" id="IPR036286">
    <property type="entry name" value="LexA/Signal_pep-like_sf"/>
</dbReference>
<dbReference type="EMBL" id="STGX01000002">
    <property type="protein sequence ID" value="THV31591.1"/>
    <property type="molecule type" value="Genomic_DNA"/>
</dbReference>
<evidence type="ECO:0000256" key="8">
    <source>
        <dbReference type="SAM" id="MobiDB-lite"/>
    </source>
</evidence>
<dbReference type="GO" id="GO:0006465">
    <property type="term" value="P:signal peptide processing"/>
    <property type="evidence" value="ECO:0007669"/>
    <property type="project" value="InterPro"/>
</dbReference>